<evidence type="ECO:0000313" key="1">
    <source>
        <dbReference type="EMBL" id="ADJ15991.1"/>
    </source>
</evidence>
<sequence>MPSVVIDSCTDRGAVIRFDPVDPADSAAVLVAGIPSLDDVDDVGGRVELPVEFEAPARRVCGLVASIERNYV</sequence>
<dbReference type="PATRIC" id="fig|795797.18.peg.2611"/>
<evidence type="ECO:0000313" key="2">
    <source>
        <dbReference type="EMBL" id="ELY38087.1"/>
    </source>
</evidence>
<dbReference type="Proteomes" id="UP000000390">
    <property type="component" value="Chromosome"/>
</dbReference>
<dbReference type="KEGG" id="hje:HacjB3_13050"/>
<evidence type="ECO:0000313" key="4">
    <source>
        <dbReference type="Proteomes" id="UP000011645"/>
    </source>
</evidence>
<keyword evidence="4" id="KW-1185">Reference proteome</keyword>
<reference evidence="2 4" key="2">
    <citation type="journal article" date="2014" name="PLoS Genet.">
        <title>Phylogenetically driven sequencing of extremely halophilic archaea reveals strategies for static and dynamic osmo-response.</title>
        <authorList>
            <person name="Becker E.A."/>
            <person name="Seitzer P.M."/>
            <person name="Tritt A."/>
            <person name="Larsen D."/>
            <person name="Krusor M."/>
            <person name="Yao A.I."/>
            <person name="Wu D."/>
            <person name="Madern D."/>
            <person name="Eisen J.A."/>
            <person name="Darling A.E."/>
            <person name="Facciotti M.T."/>
        </authorList>
    </citation>
    <scope>NUCLEOTIDE SEQUENCE [LARGE SCALE GENOMIC DNA]</scope>
    <source>
        <strain evidence="2">B3</strain>
        <strain evidence="4">DSM 18796 / CECT 7217 / JCM 14584 / KCTC 4019 / B3</strain>
    </source>
</reference>
<dbReference type="EMBL" id="CP002062">
    <property type="protein sequence ID" value="ADJ15991.1"/>
    <property type="molecule type" value="Genomic_DNA"/>
</dbReference>
<dbReference type="Proteomes" id="UP000011645">
    <property type="component" value="Unassembled WGS sequence"/>
</dbReference>
<evidence type="ECO:0000313" key="3">
    <source>
        <dbReference type="Proteomes" id="UP000000390"/>
    </source>
</evidence>
<reference evidence="1 3" key="1">
    <citation type="journal article" date="2010" name="J. Bacteriol.">
        <title>Complete genome sequence of Halalkalicoccus jeotgali B3(T), an extremely halophilic archaeon.</title>
        <authorList>
            <person name="Roh S.W."/>
            <person name="Nam Y.D."/>
            <person name="Nam S.H."/>
            <person name="Choi S.H."/>
            <person name="Park H.S."/>
            <person name="Bae J.W."/>
        </authorList>
    </citation>
    <scope>NUCLEOTIDE SEQUENCE [LARGE SCALE GENOMIC DNA]</scope>
    <source>
        <strain evidence="1">B3</strain>
        <strain evidence="3">DSM 18796 / CECT 7217 / JCM 14584 / KCTC 4019 / B3</strain>
    </source>
</reference>
<organism evidence="1 3">
    <name type="scientific">Halalkalicoccus jeotgali (strain DSM 18796 / CECT 7217 / JCM 14584 / KCTC 4019 / B3)</name>
    <dbReference type="NCBI Taxonomy" id="795797"/>
    <lineage>
        <taxon>Archaea</taxon>
        <taxon>Methanobacteriati</taxon>
        <taxon>Methanobacteriota</taxon>
        <taxon>Stenosarchaea group</taxon>
        <taxon>Halobacteria</taxon>
        <taxon>Halobacteriales</taxon>
        <taxon>Halococcaceae</taxon>
        <taxon>Halalkalicoccus</taxon>
    </lineage>
</organism>
<protein>
    <submittedName>
        <fullName evidence="1">Uncharacterized protein</fullName>
    </submittedName>
</protein>
<gene>
    <name evidence="1" type="ordered locus">HacjB3_13050</name>
    <name evidence="2" type="ORF">C497_08254</name>
</gene>
<accession>D8J738</accession>
<name>D8J738_HALJB</name>
<dbReference type="HOGENOM" id="CLU_2712662_0_0_2"/>
<dbReference type="EMBL" id="AOHV01000024">
    <property type="protein sequence ID" value="ELY38087.1"/>
    <property type="molecule type" value="Genomic_DNA"/>
</dbReference>
<proteinExistence type="predicted"/>
<dbReference type="AlphaFoldDB" id="D8J738"/>
<dbReference type="STRING" id="795797.HacjB3_13050"/>